<dbReference type="OrthoDB" id="187139at2759"/>
<keyword evidence="4" id="KW-0964">Secreted</keyword>
<proteinExistence type="inferred from homology"/>
<gene>
    <name evidence="11" type="ORF">CR513_18382</name>
</gene>
<feature type="chain" id="PRO_5016886400" evidence="10">
    <location>
        <begin position="17"/>
        <end position="407"/>
    </location>
</feature>
<dbReference type="GO" id="GO:0071555">
    <property type="term" value="P:cell wall organization"/>
    <property type="evidence" value="ECO:0007669"/>
    <property type="project" value="UniProtKB-KW"/>
</dbReference>
<dbReference type="SMART" id="SM00710">
    <property type="entry name" value="PbH1"/>
    <property type="match status" value="5"/>
</dbReference>
<accession>A0A371H7H0</accession>
<evidence type="ECO:0000256" key="6">
    <source>
        <dbReference type="ARBA" id="ARBA00023295"/>
    </source>
</evidence>
<evidence type="ECO:0000256" key="1">
    <source>
        <dbReference type="ARBA" id="ARBA00004191"/>
    </source>
</evidence>
<dbReference type="PANTHER" id="PTHR31375">
    <property type="match status" value="1"/>
</dbReference>
<feature type="non-terminal residue" evidence="11">
    <location>
        <position position="1"/>
    </location>
</feature>
<protein>
    <submittedName>
        <fullName evidence="11">Polygalacturonase</fullName>
    </submittedName>
</protein>
<dbReference type="GO" id="GO:0004650">
    <property type="term" value="F:polygalacturonase activity"/>
    <property type="evidence" value="ECO:0007669"/>
    <property type="project" value="InterPro"/>
</dbReference>
<dbReference type="InterPro" id="IPR006626">
    <property type="entry name" value="PbH1"/>
</dbReference>
<sequence length="407" mass="43989">DLFMIIGLLIFSTISCNSWVGHGQIFDVLKYGAKGDGLSDDSKAFVEAWKDFCGTSNGTATLVVPAGHTFFVSQTRFQGPCKSQNIDVQVQTLEPFKFSTTRLYMLHFYGQTIILGTLLAPKRNAWGTCSRRWFHFFDVPGMTVHGSGVIDGQGSDWWGNALLFERCDGLQISGLTHINGPGSHIYVVHSQDVTISNVNITSPLGSHNTDGVDLTNSVRVTIRDSIIGTGDDCIAIKGGSQFLNINNVTCGPGHGISVGSIGQGGEEEFVDHVNVSNCIFNGADSAARIKTWPGGKGYVKNIIYQNISVNQTNYPIYITQYYMGTPEMKDAVKVSDVTFSNIYGSCTGEKAVVLNCDKIGCDNITLNQINITSIDPKKPASAICNNAHGKATDIISPPVPCLNHETD</sequence>
<organism evidence="11 12">
    <name type="scientific">Mucuna pruriens</name>
    <name type="common">Velvet bean</name>
    <name type="synonym">Dolichos pruriens</name>
    <dbReference type="NCBI Taxonomy" id="157652"/>
    <lineage>
        <taxon>Eukaryota</taxon>
        <taxon>Viridiplantae</taxon>
        <taxon>Streptophyta</taxon>
        <taxon>Embryophyta</taxon>
        <taxon>Tracheophyta</taxon>
        <taxon>Spermatophyta</taxon>
        <taxon>Magnoliopsida</taxon>
        <taxon>eudicotyledons</taxon>
        <taxon>Gunneridae</taxon>
        <taxon>Pentapetalae</taxon>
        <taxon>rosids</taxon>
        <taxon>fabids</taxon>
        <taxon>Fabales</taxon>
        <taxon>Fabaceae</taxon>
        <taxon>Papilionoideae</taxon>
        <taxon>50 kb inversion clade</taxon>
        <taxon>NPAAA clade</taxon>
        <taxon>indigoferoid/millettioid clade</taxon>
        <taxon>Phaseoleae</taxon>
        <taxon>Mucuna</taxon>
    </lineage>
</organism>
<evidence type="ECO:0000256" key="9">
    <source>
        <dbReference type="RuleBase" id="RU361169"/>
    </source>
</evidence>
<feature type="signal peptide" evidence="10">
    <location>
        <begin position="1"/>
        <end position="16"/>
    </location>
</feature>
<dbReference type="AlphaFoldDB" id="A0A371H7H0"/>
<evidence type="ECO:0000256" key="3">
    <source>
        <dbReference type="ARBA" id="ARBA00022512"/>
    </source>
</evidence>
<dbReference type="SUPFAM" id="SSF51126">
    <property type="entry name" value="Pectin lyase-like"/>
    <property type="match status" value="1"/>
</dbReference>
<evidence type="ECO:0000256" key="8">
    <source>
        <dbReference type="PROSITE-ProRule" id="PRU10052"/>
    </source>
</evidence>
<dbReference type="STRING" id="157652.A0A371H7H0"/>
<dbReference type="InterPro" id="IPR000743">
    <property type="entry name" value="Glyco_hydro_28"/>
</dbReference>
<keyword evidence="6 9" id="KW-0326">Glycosidase</keyword>
<dbReference type="EMBL" id="QJKJ01003402">
    <property type="protein sequence ID" value="RDX98666.1"/>
    <property type="molecule type" value="Genomic_DNA"/>
</dbReference>
<keyword evidence="3" id="KW-0134">Cell wall</keyword>
<keyword evidence="12" id="KW-1185">Reference proteome</keyword>
<dbReference type="InterPro" id="IPR012334">
    <property type="entry name" value="Pectin_lyas_fold"/>
</dbReference>
<keyword evidence="10" id="KW-0732">Signal</keyword>
<dbReference type="PROSITE" id="PS00502">
    <property type="entry name" value="POLYGALACTURONASE"/>
    <property type="match status" value="1"/>
</dbReference>
<keyword evidence="7" id="KW-0961">Cell wall biogenesis/degradation</keyword>
<dbReference type="Proteomes" id="UP000257109">
    <property type="component" value="Unassembled WGS sequence"/>
</dbReference>
<dbReference type="Pfam" id="PF00295">
    <property type="entry name" value="Glyco_hydro_28"/>
    <property type="match status" value="1"/>
</dbReference>
<keyword evidence="5 9" id="KW-0378">Hydrolase</keyword>
<name>A0A371H7H0_MUCPR</name>
<feature type="active site" evidence="8">
    <location>
        <position position="254"/>
    </location>
</feature>
<evidence type="ECO:0000313" key="11">
    <source>
        <dbReference type="EMBL" id="RDX98666.1"/>
    </source>
</evidence>
<comment type="similarity">
    <text evidence="2 9">Belongs to the glycosyl hydrolase 28 family.</text>
</comment>
<evidence type="ECO:0000313" key="12">
    <source>
        <dbReference type="Proteomes" id="UP000257109"/>
    </source>
</evidence>
<evidence type="ECO:0000256" key="7">
    <source>
        <dbReference type="ARBA" id="ARBA00023316"/>
    </source>
</evidence>
<dbReference type="GO" id="GO:0005975">
    <property type="term" value="P:carbohydrate metabolic process"/>
    <property type="evidence" value="ECO:0007669"/>
    <property type="project" value="InterPro"/>
</dbReference>
<evidence type="ECO:0000256" key="2">
    <source>
        <dbReference type="ARBA" id="ARBA00008834"/>
    </source>
</evidence>
<evidence type="ECO:0000256" key="5">
    <source>
        <dbReference type="ARBA" id="ARBA00022801"/>
    </source>
</evidence>
<comment type="caution">
    <text evidence="11">The sequence shown here is derived from an EMBL/GenBank/DDBJ whole genome shotgun (WGS) entry which is preliminary data.</text>
</comment>
<comment type="subcellular location">
    <subcellularLocation>
        <location evidence="1">Secreted</location>
        <location evidence="1">Cell wall</location>
    </subcellularLocation>
</comment>
<evidence type="ECO:0000256" key="4">
    <source>
        <dbReference type="ARBA" id="ARBA00022525"/>
    </source>
</evidence>
<evidence type="ECO:0000256" key="10">
    <source>
        <dbReference type="SAM" id="SignalP"/>
    </source>
</evidence>
<reference evidence="11" key="1">
    <citation type="submission" date="2018-05" db="EMBL/GenBank/DDBJ databases">
        <title>Draft genome of Mucuna pruriens seed.</title>
        <authorList>
            <person name="Nnadi N.E."/>
            <person name="Vos R."/>
            <person name="Hasami M.H."/>
            <person name="Devisetty U.K."/>
            <person name="Aguiy J.C."/>
        </authorList>
    </citation>
    <scope>NUCLEOTIDE SEQUENCE [LARGE SCALE GENOMIC DNA]</scope>
    <source>
        <strain evidence="11">JCA_2017</strain>
    </source>
</reference>
<dbReference type="InterPro" id="IPR011050">
    <property type="entry name" value="Pectin_lyase_fold/virulence"/>
</dbReference>
<dbReference type="Gene3D" id="2.160.20.10">
    <property type="entry name" value="Single-stranded right-handed beta-helix, Pectin lyase-like"/>
    <property type="match status" value="1"/>
</dbReference>